<sequence length="125" mass="13715">MHRATLLLTLLVAAPPAWKTVGHTGDGNPVQVDPKSVKRKGTTVDATVRVPFLKPKKMAGGNVTSSITKVTFDCAKETVAIKEYTYYFDEKTRKIFQHQVAQTPGFAPVMGGSMTKVAYDELCKR</sequence>
<evidence type="ECO:0000259" key="2">
    <source>
        <dbReference type="Pfam" id="PF16747"/>
    </source>
</evidence>
<dbReference type="OrthoDB" id="9852482at2"/>
<reference evidence="3 4" key="1">
    <citation type="journal article" date="2014" name="Genome Announc.">
        <title>Genome Sequence and Methylome of Soil Bacterium Gemmatirosa kalamazoonensis KBS708T, a Member of the Rarely Cultivated Gemmatimonadetes Phylum.</title>
        <authorList>
            <person name="Debruyn J.M."/>
            <person name="Radosevich M."/>
            <person name="Wommack K.E."/>
            <person name="Polson S.W."/>
            <person name="Hauser L.J."/>
            <person name="Fawaz M.N."/>
            <person name="Korlach J."/>
            <person name="Tsai Y.C."/>
        </authorList>
    </citation>
    <scope>NUCLEOTIDE SEQUENCE [LARGE SCALE GENOMIC DNA]</scope>
    <source>
        <strain evidence="3 4">KBS708</strain>
    </source>
</reference>
<proteinExistence type="predicted"/>
<keyword evidence="4" id="KW-1185">Reference proteome</keyword>
<dbReference type="RefSeq" id="WP_025410628.1">
    <property type="nucleotide sequence ID" value="NZ_CP007128.1"/>
</dbReference>
<dbReference type="eggNOG" id="ENOG502ZX40">
    <property type="taxonomic scope" value="Bacteria"/>
</dbReference>
<protein>
    <recommendedName>
        <fullName evidence="2">Surface-adhesin protein E-like domain-containing protein</fullName>
    </recommendedName>
</protein>
<feature type="chain" id="PRO_5004794918" description="Surface-adhesin protein E-like domain-containing protein" evidence="1">
    <location>
        <begin position="20"/>
        <end position="125"/>
    </location>
</feature>
<feature type="signal peptide" evidence="1">
    <location>
        <begin position="1"/>
        <end position="19"/>
    </location>
</feature>
<dbReference type="Pfam" id="PF16747">
    <property type="entry name" value="Adhesin_E"/>
    <property type="match status" value="1"/>
</dbReference>
<name>W0RFJ6_9BACT</name>
<dbReference type="AlphaFoldDB" id="W0RFJ6"/>
<accession>W0RFJ6</accession>
<dbReference type="Proteomes" id="UP000019151">
    <property type="component" value="Chromosome"/>
</dbReference>
<gene>
    <name evidence="3" type="ORF">J421_1578</name>
</gene>
<dbReference type="HOGENOM" id="CLU_1989434_0_0_0"/>
<dbReference type="InParanoid" id="W0RFJ6"/>
<dbReference type="InterPro" id="IPR031939">
    <property type="entry name" value="Adhesin_E-like"/>
</dbReference>
<evidence type="ECO:0000313" key="4">
    <source>
        <dbReference type="Proteomes" id="UP000019151"/>
    </source>
</evidence>
<organism evidence="3 4">
    <name type="scientific">Gemmatirosa kalamazoonensis</name>
    <dbReference type="NCBI Taxonomy" id="861299"/>
    <lineage>
        <taxon>Bacteria</taxon>
        <taxon>Pseudomonadati</taxon>
        <taxon>Gemmatimonadota</taxon>
        <taxon>Gemmatimonadia</taxon>
        <taxon>Gemmatimonadales</taxon>
        <taxon>Gemmatimonadaceae</taxon>
        <taxon>Gemmatirosa</taxon>
    </lineage>
</organism>
<evidence type="ECO:0000313" key="3">
    <source>
        <dbReference type="EMBL" id="AHG89115.1"/>
    </source>
</evidence>
<dbReference type="EMBL" id="CP007128">
    <property type="protein sequence ID" value="AHG89115.1"/>
    <property type="molecule type" value="Genomic_DNA"/>
</dbReference>
<keyword evidence="1" id="KW-0732">Signal</keyword>
<evidence type="ECO:0000256" key="1">
    <source>
        <dbReference type="SAM" id="SignalP"/>
    </source>
</evidence>
<dbReference type="KEGG" id="gba:J421_1578"/>
<feature type="domain" description="Surface-adhesin protein E-like" evidence="2">
    <location>
        <begin position="18"/>
        <end position="124"/>
    </location>
</feature>